<comment type="catalytic activity">
    <reaction evidence="1">
        <text>Thiol-dependent hydrolysis of ester, thioester, amide, peptide and isopeptide bonds formed by the C-terminal Gly of ubiquitin (a 76-residue protein attached to proteins as an intracellular targeting signal).</text>
        <dbReference type="EC" id="3.4.19.12"/>
    </reaction>
</comment>
<keyword evidence="1" id="KW-0833">Ubl conjugation pathway</keyword>
<dbReference type="GO" id="GO:0006508">
    <property type="term" value="P:proteolysis"/>
    <property type="evidence" value="ECO:0007669"/>
    <property type="project" value="UniProtKB-KW"/>
</dbReference>
<evidence type="ECO:0000256" key="1">
    <source>
        <dbReference type="RuleBase" id="RU366025"/>
    </source>
</evidence>
<sequence length="828" mass="91194">MFVPARCCCFLWDPRLQLLVCVVVLKMPGLQGDNVVASLGSPIKKSKLSLKFFQKKETKRTLDFSEPPADEPKAAEPEEPIASCDQVVPGPSSCTGSPGPLLPYEKAEALLPFVGLNNLGNTCYLNSVLQVLYYCPGLRDGIKKLYSQSKSKDKLKEEMVKSEDEEESVPAHMELLGSFNSLITSVEQLQSGFLLNPDGYSEGELATPPRKLLHTLRQLNPMYEGYLQHDAQEVLQCLLAYIQEACDTIKKEQGSKEEVKPESVAGLVLAGSEEEEEDGQVNGKRKSDTEAGNAKKKPKSVKSNKPEADDHADKKPFTRSKRKSSSEIVADAAPGEGEVKEEVKEENEEVVCGGEDGEGKAESAPKASEGKRKKRTRLSWLRPSSKQPSIFSKFRSMGKISSIMAPKNQQEQETGLEQAQAESGPKLEPPQMDKMAPEPTTGSTQDQKAVENQDGLDVLERLFQGRLVLRTRCLECEGYTERREDFQDISVPVHEDQPSSPDDLSEVSPDPKPEQKTLKWAISQFASVERIVGEDKYFCETCHHYTEAERSLLFDKTPEVVTIHLKCFSANGLDLDPYAGLSKVNTPLQTPLALSLEEWCTRPAPPEGCHYQLFAVVMHSGVTISSGHYTAYVRMSDLRDVQLQPQVKREEAKEEEEDERRGGDGVKQQQEEEEAHYDDGEVSFGGARGVHRSKAGGKKTEGAVGLLGGQRSVANGYELGGGGGGKQADKTPASGAAEGPRRRPASSGPAQKDAAEEEEEVKTASEQQARSSLLRYEGKWLLFDDSEVRLFEEEDFLRACSPDTCSTSTPYLLFYRRTPPQGSCATLV</sequence>
<evidence type="ECO:0000259" key="4">
    <source>
        <dbReference type="PROSITE" id="PS50235"/>
    </source>
</evidence>
<keyword evidence="6" id="KW-1185">Reference proteome</keyword>
<evidence type="ECO:0000313" key="5">
    <source>
        <dbReference type="EMBL" id="KAK0134770.1"/>
    </source>
</evidence>
<dbReference type="GO" id="GO:0004843">
    <property type="term" value="F:cysteine-type deubiquitinase activity"/>
    <property type="evidence" value="ECO:0007669"/>
    <property type="project" value="UniProtKB-UniRule"/>
</dbReference>
<evidence type="ECO:0000256" key="3">
    <source>
        <dbReference type="SAM" id="SignalP"/>
    </source>
</evidence>
<dbReference type="InterPro" id="IPR038765">
    <property type="entry name" value="Papain-like_cys_pep_sf"/>
</dbReference>
<dbReference type="PANTHER" id="PTHR24006">
    <property type="entry name" value="UBIQUITIN CARBOXYL-TERMINAL HYDROLASE"/>
    <property type="match status" value="1"/>
</dbReference>
<name>A0AA47M6Y2_MERPO</name>
<dbReference type="PROSITE" id="PS00972">
    <property type="entry name" value="USP_1"/>
    <property type="match status" value="1"/>
</dbReference>
<comment type="caution">
    <text evidence="5">The sequence shown here is derived from an EMBL/GenBank/DDBJ whole genome shotgun (WGS) entry which is preliminary data.</text>
</comment>
<evidence type="ECO:0000313" key="6">
    <source>
        <dbReference type="Proteomes" id="UP001174136"/>
    </source>
</evidence>
<protein>
    <recommendedName>
        <fullName evidence="1">Ubiquitin carboxyl-terminal hydrolase</fullName>
        <ecNumber evidence="1">3.4.19.12</ecNumber>
    </recommendedName>
</protein>
<proteinExistence type="inferred from homology"/>
<feature type="region of interest" description="Disordered" evidence="2">
    <location>
        <begin position="487"/>
        <end position="515"/>
    </location>
</feature>
<feature type="compositionally biased region" description="Polar residues" evidence="2">
    <location>
        <begin position="407"/>
        <end position="421"/>
    </location>
</feature>
<dbReference type="Pfam" id="PF00443">
    <property type="entry name" value="UCH"/>
    <property type="match status" value="2"/>
</dbReference>
<dbReference type="GO" id="GO:0005634">
    <property type="term" value="C:nucleus"/>
    <property type="evidence" value="ECO:0007669"/>
    <property type="project" value="TreeGrafter"/>
</dbReference>
<dbReference type="PROSITE" id="PS50235">
    <property type="entry name" value="USP_3"/>
    <property type="match status" value="1"/>
</dbReference>
<feature type="domain" description="USP" evidence="4">
    <location>
        <begin position="114"/>
        <end position="818"/>
    </location>
</feature>
<dbReference type="InterPro" id="IPR001394">
    <property type="entry name" value="Peptidase_C19_UCH"/>
</dbReference>
<feature type="region of interest" description="Disordered" evidence="2">
    <location>
        <begin position="252"/>
        <end position="450"/>
    </location>
</feature>
<dbReference type="PANTHER" id="PTHR24006:SF905">
    <property type="entry name" value="UBIQUITIN CARBOXYL-TERMINAL HYDROLASE 1"/>
    <property type="match status" value="1"/>
</dbReference>
<feature type="signal peptide" evidence="3">
    <location>
        <begin position="1"/>
        <end position="32"/>
    </location>
</feature>
<comment type="similarity">
    <text evidence="1">Belongs to the peptidase C19 family.</text>
</comment>
<keyword evidence="3" id="KW-0732">Signal</keyword>
<keyword evidence="1" id="KW-0788">Thiol protease</keyword>
<gene>
    <name evidence="5" type="primary">USP1</name>
    <name evidence="5" type="ORF">N1851_029604</name>
</gene>
<dbReference type="PROSITE" id="PS00973">
    <property type="entry name" value="USP_2"/>
    <property type="match status" value="1"/>
</dbReference>
<dbReference type="InterPro" id="IPR050164">
    <property type="entry name" value="Peptidase_C19"/>
</dbReference>
<feature type="compositionally biased region" description="Basic and acidic residues" evidence="2">
    <location>
        <begin position="304"/>
        <end position="316"/>
    </location>
</feature>
<accession>A0AA47M6Y2</accession>
<keyword evidence="1" id="KW-0645">Protease</keyword>
<organism evidence="5 6">
    <name type="scientific">Merluccius polli</name>
    <name type="common">Benguela hake</name>
    <name type="synonym">Merluccius cadenati</name>
    <dbReference type="NCBI Taxonomy" id="89951"/>
    <lineage>
        <taxon>Eukaryota</taxon>
        <taxon>Metazoa</taxon>
        <taxon>Chordata</taxon>
        <taxon>Craniata</taxon>
        <taxon>Vertebrata</taxon>
        <taxon>Euteleostomi</taxon>
        <taxon>Actinopterygii</taxon>
        <taxon>Neopterygii</taxon>
        <taxon>Teleostei</taxon>
        <taxon>Neoteleostei</taxon>
        <taxon>Acanthomorphata</taxon>
        <taxon>Zeiogadaria</taxon>
        <taxon>Gadariae</taxon>
        <taxon>Gadiformes</taxon>
        <taxon>Gadoidei</taxon>
        <taxon>Merlucciidae</taxon>
        <taxon>Merluccius</taxon>
    </lineage>
</organism>
<feature type="region of interest" description="Disordered" evidence="2">
    <location>
        <begin position="644"/>
        <end position="769"/>
    </location>
</feature>
<feature type="chain" id="PRO_5041441194" description="Ubiquitin carboxyl-terminal hydrolase" evidence="3">
    <location>
        <begin position="33"/>
        <end position="828"/>
    </location>
</feature>
<feature type="compositionally biased region" description="Basic and acidic residues" evidence="2">
    <location>
        <begin position="252"/>
        <end position="261"/>
    </location>
</feature>
<dbReference type="Gene3D" id="3.90.70.10">
    <property type="entry name" value="Cysteine proteinases"/>
    <property type="match status" value="2"/>
</dbReference>
<evidence type="ECO:0000256" key="2">
    <source>
        <dbReference type="SAM" id="MobiDB-lite"/>
    </source>
</evidence>
<dbReference type="InterPro" id="IPR028889">
    <property type="entry name" value="USP"/>
</dbReference>
<dbReference type="EMBL" id="JAOPHQ010005648">
    <property type="protein sequence ID" value="KAK0134770.1"/>
    <property type="molecule type" value="Genomic_DNA"/>
</dbReference>
<dbReference type="EC" id="3.4.19.12" evidence="1"/>
<keyword evidence="1 5" id="KW-0378">Hydrolase</keyword>
<dbReference type="GO" id="GO:0016579">
    <property type="term" value="P:protein deubiquitination"/>
    <property type="evidence" value="ECO:0007669"/>
    <property type="project" value="InterPro"/>
</dbReference>
<dbReference type="AlphaFoldDB" id="A0AA47M6Y2"/>
<dbReference type="SUPFAM" id="SSF54001">
    <property type="entry name" value="Cysteine proteinases"/>
    <property type="match status" value="1"/>
</dbReference>
<reference evidence="5" key="1">
    <citation type="journal article" date="2023" name="Front. Mar. Sci.">
        <title>A new Merluccius polli reference genome to investigate the effects of global change in West African waters.</title>
        <authorList>
            <person name="Mateo J.L."/>
            <person name="Blanco-Fernandez C."/>
            <person name="Garcia-Vazquez E."/>
            <person name="Machado-Schiaffino G."/>
        </authorList>
    </citation>
    <scope>NUCLEOTIDE SEQUENCE</scope>
    <source>
        <strain evidence="5">C29</strain>
        <tissue evidence="5">Fin</tissue>
    </source>
</reference>
<dbReference type="Proteomes" id="UP001174136">
    <property type="component" value="Unassembled WGS sequence"/>
</dbReference>
<dbReference type="InterPro" id="IPR018200">
    <property type="entry name" value="USP_CS"/>
</dbReference>
<dbReference type="GO" id="GO:0005829">
    <property type="term" value="C:cytosol"/>
    <property type="evidence" value="ECO:0007669"/>
    <property type="project" value="TreeGrafter"/>
</dbReference>